<protein>
    <recommendedName>
        <fullName evidence="3">Protein kinase domain-containing protein</fullName>
    </recommendedName>
</protein>
<reference evidence="1 2" key="1">
    <citation type="journal article" date="2022" name="bioRxiv">
        <title>Genomics of Preaxostyla Flagellates Illuminates Evolutionary Transitions and the Path Towards Mitochondrial Loss.</title>
        <authorList>
            <person name="Novak L.V.F."/>
            <person name="Treitli S.C."/>
            <person name="Pyrih J."/>
            <person name="Halakuc P."/>
            <person name="Pipaliya S.V."/>
            <person name="Vacek V."/>
            <person name="Brzon O."/>
            <person name="Soukal P."/>
            <person name="Eme L."/>
            <person name="Dacks J.B."/>
            <person name="Karnkowska A."/>
            <person name="Elias M."/>
            <person name="Hampl V."/>
        </authorList>
    </citation>
    <scope>NUCLEOTIDE SEQUENCE [LARGE SCALE GENOMIC DNA]</scope>
    <source>
        <strain evidence="1">NAU3</strain>
        <tissue evidence="1">Gut</tissue>
    </source>
</reference>
<evidence type="ECO:0000313" key="2">
    <source>
        <dbReference type="Proteomes" id="UP001281761"/>
    </source>
</evidence>
<gene>
    <name evidence="1" type="ORF">BLNAU_4094</name>
</gene>
<accession>A0ABQ9YB56</accession>
<proteinExistence type="predicted"/>
<comment type="caution">
    <text evidence="1">The sequence shown here is derived from an EMBL/GenBank/DDBJ whole genome shotgun (WGS) entry which is preliminary data.</text>
</comment>
<name>A0ABQ9YB56_9EUKA</name>
<evidence type="ECO:0000313" key="1">
    <source>
        <dbReference type="EMBL" id="KAK2961007.1"/>
    </source>
</evidence>
<dbReference type="InterPro" id="IPR011009">
    <property type="entry name" value="Kinase-like_dom_sf"/>
</dbReference>
<organism evidence="1 2">
    <name type="scientific">Blattamonas nauphoetae</name>
    <dbReference type="NCBI Taxonomy" id="2049346"/>
    <lineage>
        <taxon>Eukaryota</taxon>
        <taxon>Metamonada</taxon>
        <taxon>Preaxostyla</taxon>
        <taxon>Oxymonadida</taxon>
        <taxon>Blattamonas</taxon>
    </lineage>
</organism>
<dbReference type="SUPFAM" id="SSF56112">
    <property type="entry name" value="Protein kinase-like (PK-like)"/>
    <property type="match status" value="1"/>
</dbReference>
<keyword evidence="2" id="KW-1185">Reference proteome</keyword>
<evidence type="ECO:0008006" key="3">
    <source>
        <dbReference type="Google" id="ProtNLM"/>
    </source>
</evidence>
<dbReference type="Proteomes" id="UP001281761">
    <property type="component" value="Unassembled WGS sequence"/>
</dbReference>
<sequence>MCKENMYGIYLAAKVINNSAVALAEYHTASKIKACKITNPFILEVHSCMVNTQGDQHVLFLEYADQGNLSDIIKANENGGVPEYLAKRVLYMLRSNSLIGLTGAASVTLDTIDFSGMTTEGSGSVIYSTSTGTIALSSVSFSSCNCGASQKGRSVFIERSFVANSVSMTSVLISSSGTVGFHDIFLKGSNITSTITQTWESLIGADDTLTSAVMERVVGEKEGSAAKSGPVAYLLYPHTEGCMFVDGSFWDHESCGKEKLPCRTFEHVHSKLNASNQKIVFSTSYTLTGEVNSLPLGSVLTTKLSQTVSTDPTTQFVVQAGPLSFEDINIALPTTITKPLFVVKACVLSITSSVTIQNAPSASTHQASLVSLSSGTLQMTGTELIFQPTFVSTESLIVQTAGNLELTGVTVQHVSKSTGDGSVLHSTLSSTTDQIQISGTSSFKDCHSSVGIEGALFISCPQSYRPSSLVVDATFADCSCGPDMKGEWTGTIAGLTWDSPDHLWGTDSNEADHSVYRSISLLVYFIPYRHQVIHVGAGGRNMDGCGSSTWKYLTLNQAQTHLSGSTPYTLSIDSETLVLDGSSLVRSSSLLTLSQTGSLDINHCTFSTFTLTDSALIEHTGSILSLSGGSFKGNTRRQGEGAVLAPSITNDMEVHVNGITLDTLTSETGFASDS</sequence>
<dbReference type="EMBL" id="JARBJD010000019">
    <property type="protein sequence ID" value="KAK2961007.1"/>
    <property type="molecule type" value="Genomic_DNA"/>
</dbReference>